<sequence>MSEMEKEPGSNGSEPLQYTTWVLKVSIHCEGCKKKVKKVLQSIEGVYRIEIDSKQHKVTVIGNVDGETLVKKLVKTGKNAELWPEHSEKNSRKSKKNKNHKDPKDKDDENSIDDDDDKKKIAEQTGNPKKDDNNAETEEEDGEQEVAAQPSAGRGGKKKKKKKKKKGKTGNSGEGANGGSAPAGSESLPPTKVMGPPVYKANNSPPRQGILPYPESYYAVPEYGLSYSTAPPPSTGSTSGYAYAMPMYSYMYSRPYDYHRPPPPSDPIDDHDDYYDDDASGCSIM</sequence>
<dbReference type="FunFam" id="3.30.70.100:FF:000008">
    <property type="entry name" value="Copper transport protein ATOX1"/>
    <property type="match status" value="1"/>
</dbReference>
<evidence type="ECO:0000256" key="4">
    <source>
        <dbReference type="ARBA" id="ARBA00023289"/>
    </source>
</evidence>
<dbReference type="Pfam" id="PF00403">
    <property type="entry name" value="HMA"/>
    <property type="match status" value="1"/>
</dbReference>
<organism evidence="8 9">
    <name type="scientific">Abeliophyllum distichum</name>
    <dbReference type="NCBI Taxonomy" id="126358"/>
    <lineage>
        <taxon>Eukaryota</taxon>
        <taxon>Viridiplantae</taxon>
        <taxon>Streptophyta</taxon>
        <taxon>Embryophyta</taxon>
        <taxon>Tracheophyta</taxon>
        <taxon>Spermatophyta</taxon>
        <taxon>Magnoliopsida</taxon>
        <taxon>eudicotyledons</taxon>
        <taxon>Gunneridae</taxon>
        <taxon>Pentapetalae</taxon>
        <taxon>asterids</taxon>
        <taxon>lamiids</taxon>
        <taxon>Lamiales</taxon>
        <taxon>Oleaceae</taxon>
        <taxon>Forsythieae</taxon>
        <taxon>Abeliophyllum</taxon>
    </lineage>
</organism>
<keyword evidence="9" id="KW-1185">Reference proteome</keyword>
<evidence type="ECO:0000313" key="9">
    <source>
        <dbReference type="Proteomes" id="UP001604336"/>
    </source>
</evidence>
<protein>
    <submittedName>
        <fullName evidence="8">Heavy metal-associated isoprenylated plant protein 36</fullName>
    </submittedName>
</protein>
<dbReference type="Gene3D" id="3.30.70.100">
    <property type="match status" value="1"/>
</dbReference>
<feature type="compositionally biased region" description="Basic residues" evidence="6">
    <location>
        <begin position="155"/>
        <end position="168"/>
    </location>
</feature>
<keyword evidence="2" id="KW-0488">Methylation</keyword>
<dbReference type="SUPFAM" id="SSF55008">
    <property type="entry name" value="HMA, heavy metal-associated domain"/>
    <property type="match status" value="1"/>
</dbReference>
<dbReference type="PANTHER" id="PTHR45868:SF80">
    <property type="entry name" value="F15K9.8-RELATED"/>
    <property type="match status" value="1"/>
</dbReference>
<reference evidence="9" key="1">
    <citation type="submission" date="2024-07" db="EMBL/GenBank/DDBJ databases">
        <title>Two chromosome-level genome assemblies of Korean endemic species Abeliophyllum distichum and Forsythia ovata (Oleaceae).</title>
        <authorList>
            <person name="Jang H."/>
        </authorList>
    </citation>
    <scope>NUCLEOTIDE SEQUENCE [LARGE SCALE GENOMIC DNA]</scope>
</reference>
<evidence type="ECO:0000256" key="2">
    <source>
        <dbReference type="ARBA" id="ARBA00022481"/>
    </source>
</evidence>
<dbReference type="EMBL" id="JBFOLK010000005">
    <property type="protein sequence ID" value="KAL2510560.1"/>
    <property type="molecule type" value="Genomic_DNA"/>
</dbReference>
<comment type="subcellular location">
    <subcellularLocation>
        <location evidence="1">Membrane</location>
        <topology evidence="1">Peripheral membrane protein</topology>
    </subcellularLocation>
</comment>
<dbReference type="InterPro" id="IPR036163">
    <property type="entry name" value="HMA_dom_sf"/>
</dbReference>
<comment type="similarity">
    <text evidence="5">Belongs to the HIPP family.</text>
</comment>
<dbReference type="PROSITE" id="PS50846">
    <property type="entry name" value="HMA_2"/>
    <property type="match status" value="1"/>
</dbReference>
<keyword evidence="4" id="KW-0449">Lipoprotein</keyword>
<feature type="compositionally biased region" description="Acidic residues" evidence="6">
    <location>
        <begin position="134"/>
        <end position="144"/>
    </location>
</feature>
<evidence type="ECO:0000313" key="8">
    <source>
        <dbReference type="EMBL" id="KAL2510560.1"/>
    </source>
</evidence>
<proteinExistence type="inferred from homology"/>
<feature type="region of interest" description="Disordered" evidence="6">
    <location>
        <begin position="81"/>
        <end position="208"/>
    </location>
</feature>
<keyword evidence="3" id="KW-0479">Metal-binding</keyword>
<feature type="compositionally biased region" description="Basic and acidic residues" evidence="6">
    <location>
        <begin position="100"/>
        <end position="109"/>
    </location>
</feature>
<feature type="domain" description="HMA" evidence="7">
    <location>
        <begin position="18"/>
        <end position="85"/>
    </location>
</feature>
<evidence type="ECO:0000256" key="1">
    <source>
        <dbReference type="ARBA" id="ARBA00004170"/>
    </source>
</evidence>
<dbReference type="CDD" id="cd00371">
    <property type="entry name" value="HMA"/>
    <property type="match status" value="1"/>
</dbReference>
<dbReference type="Proteomes" id="UP001604336">
    <property type="component" value="Unassembled WGS sequence"/>
</dbReference>
<dbReference type="AlphaFoldDB" id="A0ABD1TDF3"/>
<dbReference type="GO" id="GO:0016020">
    <property type="term" value="C:membrane"/>
    <property type="evidence" value="ECO:0007669"/>
    <property type="project" value="UniProtKB-SubCell"/>
</dbReference>
<accession>A0ABD1TDF3</accession>
<dbReference type="GO" id="GO:0046872">
    <property type="term" value="F:metal ion binding"/>
    <property type="evidence" value="ECO:0007669"/>
    <property type="project" value="UniProtKB-KW"/>
</dbReference>
<name>A0ABD1TDF3_9LAMI</name>
<evidence type="ECO:0000259" key="7">
    <source>
        <dbReference type="PROSITE" id="PS50846"/>
    </source>
</evidence>
<evidence type="ECO:0000256" key="6">
    <source>
        <dbReference type="SAM" id="MobiDB-lite"/>
    </source>
</evidence>
<comment type="caution">
    <text evidence="8">The sequence shown here is derived from an EMBL/GenBank/DDBJ whole genome shotgun (WGS) entry which is preliminary data.</text>
</comment>
<dbReference type="GO" id="GO:0009626">
    <property type="term" value="P:plant-type hypersensitive response"/>
    <property type="evidence" value="ECO:0007669"/>
    <property type="project" value="UniProtKB-KW"/>
</dbReference>
<feature type="compositionally biased region" description="Basic and acidic residues" evidence="6">
    <location>
        <begin position="117"/>
        <end position="133"/>
    </location>
</feature>
<dbReference type="InterPro" id="IPR006121">
    <property type="entry name" value="HMA_dom"/>
</dbReference>
<keyword evidence="4" id="KW-0636">Prenylation</keyword>
<evidence type="ECO:0000256" key="5">
    <source>
        <dbReference type="ARBA" id="ARBA00024045"/>
    </source>
</evidence>
<dbReference type="PANTHER" id="PTHR45868">
    <property type="entry name" value="HEAVY METAL-ASSOCIATED ISOPRENYLATED PLANT PROTEIN 33-RELATED"/>
    <property type="match status" value="1"/>
</dbReference>
<evidence type="ECO:0000256" key="3">
    <source>
        <dbReference type="ARBA" id="ARBA00022723"/>
    </source>
</evidence>
<feature type="compositionally biased region" description="Acidic residues" evidence="6">
    <location>
        <begin position="267"/>
        <end position="279"/>
    </location>
</feature>
<gene>
    <name evidence="8" type="ORF">Adt_16160</name>
</gene>
<feature type="region of interest" description="Disordered" evidence="6">
    <location>
        <begin position="258"/>
        <end position="285"/>
    </location>
</feature>